<dbReference type="EMBL" id="RFFM01000002">
    <property type="protein sequence ID" value="RMH90549.1"/>
    <property type="molecule type" value="Genomic_DNA"/>
</dbReference>
<proteinExistence type="predicted"/>
<reference evidence="1 2" key="1">
    <citation type="submission" date="2018-10" db="EMBL/GenBank/DDBJ databases">
        <title>Pseudomonas zhaodongensis NEAU-ST5-21(T) genome.</title>
        <authorList>
            <person name="Peng J."/>
            <person name="Liu Z.-P."/>
        </authorList>
    </citation>
    <scope>NUCLEOTIDE SEQUENCE [LARGE SCALE GENOMIC DNA]</scope>
    <source>
        <strain evidence="1 2">NEAU-ST5-21</strain>
    </source>
</reference>
<name>A0A3M2HT30_9GAMM</name>
<keyword evidence="2" id="KW-1185">Reference proteome</keyword>
<dbReference type="AlphaFoldDB" id="A0A3M2HT30"/>
<gene>
    <name evidence="1" type="ORF">EA797_13790</name>
</gene>
<organism evidence="1 2">
    <name type="scientific">Stutzerimonas zhaodongensis</name>
    <dbReference type="NCBI Taxonomy" id="1176257"/>
    <lineage>
        <taxon>Bacteria</taxon>
        <taxon>Pseudomonadati</taxon>
        <taxon>Pseudomonadota</taxon>
        <taxon>Gammaproteobacteria</taxon>
        <taxon>Pseudomonadales</taxon>
        <taxon>Pseudomonadaceae</taxon>
        <taxon>Stutzerimonas</taxon>
    </lineage>
</organism>
<protein>
    <submittedName>
        <fullName evidence="1">Uncharacterized protein</fullName>
    </submittedName>
</protein>
<comment type="caution">
    <text evidence="1">The sequence shown here is derived from an EMBL/GenBank/DDBJ whole genome shotgun (WGS) entry which is preliminary data.</text>
</comment>
<dbReference type="Proteomes" id="UP000269774">
    <property type="component" value="Unassembled WGS sequence"/>
</dbReference>
<evidence type="ECO:0000313" key="1">
    <source>
        <dbReference type="EMBL" id="RMH90549.1"/>
    </source>
</evidence>
<accession>A0A3M2HT30</accession>
<sequence length="104" mass="11210">MPPSLSEFALSLASFCRKGRHQAPLKLFGAVERKGKKGAHCGPIPEREVQLQQLAPGALAWVGTGGEGRTLEERARSAWRVQAGVQITDRQRPSAVIAPGRKAQ</sequence>
<evidence type="ECO:0000313" key="2">
    <source>
        <dbReference type="Proteomes" id="UP000269774"/>
    </source>
</evidence>